<evidence type="ECO:0000313" key="4">
    <source>
        <dbReference type="EMBL" id="CAI8008995.1"/>
    </source>
</evidence>
<reference evidence="4" key="1">
    <citation type="submission" date="2023-03" db="EMBL/GenBank/DDBJ databases">
        <authorList>
            <person name="Steffen K."/>
            <person name="Cardenas P."/>
        </authorList>
    </citation>
    <scope>NUCLEOTIDE SEQUENCE</scope>
</reference>
<keyword evidence="4" id="KW-0648">Protein biosynthesis</keyword>
<organism evidence="4 5">
    <name type="scientific">Geodia barretti</name>
    <name type="common">Barrett's horny sponge</name>
    <dbReference type="NCBI Taxonomy" id="519541"/>
    <lineage>
        <taxon>Eukaryota</taxon>
        <taxon>Metazoa</taxon>
        <taxon>Porifera</taxon>
        <taxon>Demospongiae</taxon>
        <taxon>Heteroscleromorpha</taxon>
        <taxon>Tetractinellida</taxon>
        <taxon>Astrophorina</taxon>
        <taxon>Geodiidae</taxon>
        <taxon>Geodia</taxon>
    </lineage>
</organism>
<dbReference type="PANTHER" id="PTHR43381:SF4">
    <property type="entry name" value="EUKARYOTIC TRANSLATION INITIATION FACTOR 5B"/>
    <property type="match status" value="1"/>
</dbReference>
<dbReference type="Gene3D" id="2.40.30.10">
    <property type="entry name" value="Translation factors"/>
    <property type="match status" value="1"/>
</dbReference>
<evidence type="ECO:0000256" key="2">
    <source>
        <dbReference type="ARBA" id="ARBA00023134"/>
    </source>
</evidence>
<dbReference type="FunFam" id="3.40.50.10050:FF:000002">
    <property type="entry name" value="Eukaryotic translation initiation factor 5B"/>
    <property type="match status" value="1"/>
</dbReference>
<protein>
    <submittedName>
        <fullName evidence="4">Eukaryotic translation initiation factor 5B</fullName>
    </submittedName>
</protein>
<proteinExistence type="predicted"/>
<accession>A0AA35WBT2</accession>
<dbReference type="InterPro" id="IPR036925">
    <property type="entry name" value="TIF_IF2_dom3_sf"/>
</dbReference>
<dbReference type="Gene3D" id="3.40.50.10050">
    <property type="entry name" value="Translation initiation factor IF- 2, domain 3"/>
    <property type="match status" value="1"/>
</dbReference>
<sequence length="198" mass="22301">MPQPLRELRVKNAYVNHKAIIASQGVKITGKDLEKTLAGTPIFVAKKPDEIEVLKDEASKVVSSMLSAIKLQERGVYVQASTLGSLEALLAFLKQSKIPYCGVNIGPVHKRDVMKASVMLEHDSQWAVILAFDVKVEREAQEIADNVGVKIFTADIIYHLFDNFLLHRKVHTHIHTHTRKEITFLKLKTVKLLVFCIH</sequence>
<name>A0AA35WBT2_GEOBA</name>
<feature type="domain" description="Translation initiation factor IF- 2" evidence="3">
    <location>
        <begin position="56"/>
        <end position="163"/>
    </location>
</feature>
<dbReference type="EMBL" id="CASHTH010000914">
    <property type="protein sequence ID" value="CAI8008995.1"/>
    <property type="molecule type" value="Genomic_DNA"/>
</dbReference>
<dbReference type="SUPFAM" id="SSF52156">
    <property type="entry name" value="Initiation factor IF2/eIF5b, domain 3"/>
    <property type="match status" value="1"/>
</dbReference>
<keyword evidence="2" id="KW-0342">GTP-binding</keyword>
<dbReference type="InterPro" id="IPR015760">
    <property type="entry name" value="TIF_IF2"/>
</dbReference>
<evidence type="ECO:0000313" key="5">
    <source>
        <dbReference type="Proteomes" id="UP001174909"/>
    </source>
</evidence>
<gene>
    <name evidence="4" type="ORF">GBAR_LOCUS6093</name>
</gene>
<dbReference type="InterPro" id="IPR009000">
    <property type="entry name" value="Transl_B-barrel_sf"/>
</dbReference>
<keyword evidence="4" id="KW-0396">Initiation factor</keyword>
<keyword evidence="5" id="KW-1185">Reference proteome</keyword>
<evidence type="ECO:0000259" key="3">
    <source>
        <dbReference type="Pfam" id="PF11987"/>
    </source>
</evidence>
<dbReference type="GO" id="GO:0005739">
    <property type="term" value="C:mitochondrion"/>
    <property type="evidence" value="ECO:0007669"/>
    <property type="project" value="TreeGrafter"/>
</dbReference>
<keyword evidence="1" id="KW-0547">Nucleotide-binding</keyword>
<dbReference type="GO" id="GO:0005525">
    <property type="term" value="F:GTP binding"/>
    <property type="evidence" value="ECO:0007669"/>
    <property type="project" value="UniProtKB-KW"/>
</dbReference>
<evidence type="ECO:0000256" key="1">
    <source>
        <dbReference type="ARBA" id="ARBA00022741"/>
    </source>
</evidence>
<comment type="caution">
    <text evidence="4">The sequence shown here is derived from an EMBL/GenBank/DDBJ whole genome shotgun (WGS) entry which is preliminary data.</text>
</comment>
<dbReference type="GO" id="GO:0003743">
    <property type="term" value="F:translation initiation factor activity"/>
    <property type="evidence" value="ECO:0007669"/>
    <property type="project" value="UniProtKB-KW"/>
</dbReference>
<dbReference type="SUPFAM" id="SSF50447">
    <property type="entry name" value="Translation proteins"/>
    <property type="match status" value="1"/>
</dbReference>
<dbReference type="InterPro" id="IPR023115">
    <property type="entry name" value="TIF_IF2_dom3"/>
</dbReference>
<dbReference type="Pfam" id="PF11987">
    <property type="entry name" value="IF-2"/>
    <property type="match status" value="1"/>
</dbReference>
<dbReference type="AlphaFoldDB" id="A0AA35WBT2"/>
<dbReference type="PANTHER" id="PTHR43381">
    <property type="entry name" value="TRANSLATION INITIATION FACTOR IF-2-RELATED"/>
    <property type="match status" value="1"/>
</dbReference>
<dbReference type="Proteomes" id="UP001174909">
    <property type="component" value="Unassembled WGS sequence"/>
</dbReference>